<dbReference type="Gene3D" id="3.40.50.1980">
    <property type="entry name" value="Nitrogenase molybdenum iron protein domain"/>
    <property type="match status" value="2"/>
</dbReference>
<gene>
    <name evidence="7" type="ORF">GCM10010238_20590</name>
</gene>
<comment type="similarity">
    <text evidence="2">Belongs to the bacterial solute-binding protein 8 family.</text>
</comment>
<protein>
    <submittedName>
        <fullName evidence="7">Ferrichrome ABC transporter substrate-binding protein</fullName>
    </submittedName>
</protein>
<organism evidence="7 8">
    <name type="scientific">Streptomyces griseoviridis</name>
    <dbReference type="NCBI Taxonomy" id="45398"/>
    <lineage>
        <taxon>Bacteria</taxon>
        <taxon>Bacillati</taxon>
        <taxon>Actinomycetota</taxon>
        <taxon>Actinomycetes</taxon>
        <taxon>Kitasatosporales</taxon>
        <taxon>Streptomycetaceae</taxon>
        <taxon>Streptomyces</taxon>
    </lineage>
</organism>
<proteinExistence type="inferred from homology"/>
<evidence type="ECO:0000256" key="2">
    <source>
        <dbReference type="ARBA" id="ARBA00008814"/>
    </source>
</evidence>
<reference evidence="7" key="1">
    <citation type="journal article" date="2014" name="Int. J. Syst. Evol. Microbiol.">
        <title>Complete genome sequence of Corynebacterium casei LMG S-19264T (=DSM 44701T), isolated from a smear-ripened cheese.</title>
        <authorList>
            <consortium name="US DOE Joint Genome Institute (JGI-PGF)"/>
            <person name="Walter F."/>
            <person name="Albersmeier A."/>
            <person name="Kalinowski J."/>
            <person name="Ruckert C."/>
        </authorList>
    </citation>
    <scope>NUCLEOTIDE SEQUENCE</scope>
    <source>
        <strain evidence="7">JCM 4234</strain>
    </source>
</reference>
<dbReference type="SUPFAM" id="SSF53807">
    <property type="entry name" value="Helical backbone' metal receptor"/>
    <property type="match status" value="1"/>
</dbReference>
<dbReference type="PROSITE" id="PS51257">
    <property type="entry name" value="PROKAR_LIPOPROTEIN"/>
    <property type="match status" value="1"/>
</dbReference>
<dbReference type="PANTHER" id="PTHR30532">
    <property type="entry name" value="IRON III DICITRATE-BINDING PERIPLASMIC PROTEIN"/>
    <property type="match status" value="1"/>
</dbReference>
<reference evidence="7" key="2">
    <citation type="submission" date="2020-09" db="EMBL/GenBank/DDBJ databases">
        <authorList>
            <person name="Sun Q."/>
            <person name="Ohkuma M."/>
        </authorList>
    </citation>
    <scope>NUCLEOTIDE SEQUENCE</scope>
    <source>
        <strain evidence="7">JCM 4234</strain>
    </source>
</reference>
<feature type="signal peptide" evidence="5">
    <location>
        <begin position="1"/>
        <end position="23"/>
    </location>
</feature>
<dbReference type="GO" id="GO:1901678">
    <property type="term" value="P:iron coordination entity transport"/>
    <property type="evidence" value="ECO:0007669"/>
    <property type="project" value="UniProtKB-ARBA"/>
</dbReference>
<accession>A0A918GEI8</accession>
<dbReference type="PROSITE" id="PS50983">
    <property type="entry name" value="FE_B12_PBP"/>
    <property type="match status" value="1"/>
</dbReference>
<evidence type="ECO:0000256" key="3">
    <source>
        <dbReference type="ARBA" id="ARBA00022448"/>
    </source>
</evidence>
<comment type="subcellular location">
    <subcellularLocation>
        <location evidence="1">Cell envelope</location>
    </subcellularLocation>
</comment>
<evidence type="ECO:0000256" key="4">
    <source>
        <dbReference type="ARBA" id="ARBA00022729"/>
    </source>
</evidence>
<evidence type="ECO:0000256" key="5">
    <source>
        <dbReference type="SAM" id="SignalP"/>
    </source>
</evidence>
<dbReference type="EMBL" id="BMSL01000004">
    <property type="protein sequence ID" value="GGS31414.1"/>
    <property type="molecule type" value="Genomic_DNA"/>
</dbReference>
<keyword evidence="4 5" id="KW-0732">Signal</keyword>
<dbReference type="Pfam" id="PF01497">
    <property type="entry name" value="Peripla_BP_2"/>
    <property type="match status" value="1"/>
</dbReference>
<keyword evidence="8" id="KW-1185">Reference proteome</keyword>
<evidence type="ECO:0000259" key="6">
    <source>
        <dbReference type="PROSITE" id="PS50983"/>
    </source>
</evidence>
<dbReference type="InterPro" id="IPR002491">
    <property type="entry name" value="ABC_transptr_periplasmic_BD"/>
</dbReference>
<keyword evidence="3" id="KW-0813">Transport</keyword>
<evidence type="ECO:0000256" key="1">
    <source>
        <dbReference type="ARBA" id="ARBA00004196"/>
    </source>
</evidence>
<comment type="caution">
    <text evidence="7">The sequence shown here is derived from an EMBL/GenBank/DDBJ whole genome shotgun (WGS) entry which is preliminary data.</text>
</comment>
<evidence type="ECO:0000313" key="7">
    <source>
        <dbReference type="EMBL" id="GGS31414.1"/>
    </source>
</evidence>
<dbReference type="Proteomes" id="UP000653493">
    <property type="component" value="Unassembled WGS sequence"/>
</dbReference>
<dbReference type="PANTHER" id="PTHR30532:SF25">
    <property type="entry name" value="IRON(III) DICITRATE-BINDING PERIPLASMIC PROTEIN"/>
    <property type="match status" value="1"/>
</dbReference>
<dbReference type="GO" id="GO:0030288">
    <property type="term" value="C:outer membrane-bounded periplasmic space"/>
    <property type="evidence" value="ECO:0007669"/>
    <property type="project" value="TreeGrafter"/>
</dbReference>
<dbReference type="AlphaFoldDB" id="A0A918GEI8"/>
<sequence length="335" mass="34959">MLAHRSAALAGALALALALTACGSSSDDADTAGGSGEKGGTRVFTADNGKVTIPARPERVVATGYAVPALIEGDAPLVGISSWQRGEPLLSDEDLATYKKLTKVAGESAAETNYEAIAEAEPDLIVLGVPTPVLGDIDMDRLKSIAPVVAVGPTVPSQWREVSRKHADAAGVLASHEADKAAYEAKAAELRKKYQGVLSGLEFGHIGAYGDTSKGTFQREFGGSWGTSVAQDVGAAYYGKVKKAGPGSQSVSEYPSVEELSDSLGEADAITYSVNPDGSVPESVKYAMESKLWKNLPAVKEGRTFPIAYTEAATYQDAMKTLDAIDTSFAPLLDR</sequence>
<feature type="domain" description="Fe/B12 periplasmic-binding" evidence="6">
    <location>
        <begin position="59"/>
        <end position="335"/>
    </location>
</feature>
<dbReference type="InterPro" id="IPR051313">
    <property type="entry name" value="Bact_iron-sidero_bind"/>
</dbReference>
<feature type="chain" id="PRO_5039730765" evidence="5">
    <location>
        <begin position="24"/>
        <end position="335"/>
    </location>
</feature>
<evidence type="ECO:0000313" key="8">
    <source>
        <dbReference type="Proteomes" id="UP000653493"/>
    </source>
</evidence>
<name>A0A918GEI8_STRGD</name>